<dbReference type="GO" id="GO:2001295">
    <property type="term" value="P:malonyl-CoA biosynthetic process"/>
    <property type="evidence" value="ECO:0007669"/>
    <property type="project" value="UniProtKB-UniPathway"/>
</dbReference>
<evidence type="ECO:0000256" key="9">
    <source>
        <dbReference type="ARBA" id="ARBA00023098"/>
    </source>
</evidence>
<evidence type="ECO:0000256" key="1">
    <source>
        <dbReference type="ARBA" id="ARBA00004956"/>
    </source>
</evidence>
<dbReference type="GO" id="GO:0006633">
    <property type="term" value="P:fatty acid biosynthetic process"/>
    <property type="evidence" value="ECO:0007669"/>
    <property type="project" value="UniProtKB-KW"/>
</dbReference>
<keyword evidence="7" id="KW-0276">Fatty acid metabolism</keyword>
<evidence type="ECO:0000256" key="5">
    <source>
        <dbReference type="ARBA" id="ARBA00022741"/>
    </source>
</evidence>
<dbReference type="AlphaFoldDB" id="A0A7S8MZ53"/>
<dbReference type="RefSeq" id="WP_195693603.1">
    <property type="nucleotide sequence ID" value="NZ_CP064760.1"/>
</dbReference>
<evidence type="ECO:0000256" key="7">
    <source>
        <dbReference type="ARBA" id="ARBA00022832"/>
    </source>
</evidence>
<dbReference type="InterPro" id="IPR011762">
    <property type="entry name" value="COA_CT_N"/>
</dbReference>
<comment type="pathway">
    <text evidence="1">Lipid metabolism; malonyl-CoA biosynthesis; malonyl-CoA from acetyl-CoA: step 1/1.</text>
</comment>
<dbReference type="PANTHER" id="PTHR42853">
    <property type="entry name" value="ACETYL-COENZYME A CARBOXYLASE CARBOXYL TRANSFERASE SUBUNIT ALPHA"/>
    <property type="match status" value="1"/>
</dbReference>
<protein>
    <recommendedName>
        <fullName evidence="2">acetyl-CoA carboxytransferase</fullName>
        <ecNumber evidence="2">2.1.3.15</ecNumber>
    </recommendedName>
</protein>
<evidence type="ECO:0000259" key="12">
    <source>
        <dbReference type="PROSITE" id="PS50980"/>
    </source>
</evidence>
<keyword evidence="6" id="KW-0863">Zinc-finger</keyword>
<sequence length="404" mass="42557">MGRTHGRRIAEGIDLAIARGVPFVAQIASGGARTQEGYEALYQMGQTISAMNRARAAGIPSISWLCHPTMGGVHASYAAAADLILAEHGAAVGFAGPRVVSALTGEHVDETSHTADVYAAAGLIDALAPDRASAQHMVAEWVWAVHPQQWEPNTVAPPTESTVALTGWEAVQRARAPRASARQILHALSPRFVELRGDRAGHDDRCMLAAIARVDDQRVLVIGTDRHSPGAAGRRGSPTASGYRKAVRAIRIASRWRIPIVTLIDTAGADPTPASDRAGLTAAIAETIATLQACDVPTLGIVTGEGGSGGAYALATTDRLLMQDDAVFEVIAPEGAASILLRDPAQAPQVSELMGLGAAELRARGHSHGTLPGPTTHGEKAAHDSLRRAIAHHLFHRPRREEKR</sequence>
<dbReference type="KEGG" id="msf:IT882_06185"/>
<evidence type="ECO:0000256" key="6">
    <source>
        <dbReference type="ARBA" id="ARBA00022771"/>
    </source>
</evidence>
<evidence type="ECO:0000256" key="11">
    <source>
        <dbReference type="ARBA" id="ARBA00049152"/>
    </source>
</evidence>
<evidence type="ECO:0000256" key="8">
    <source>
        <dbReference type="ARBA" id="ARBA00022840"/>
    </source>
</evidence>
<dbReference type="PROSITE" id="PS50989">
    <property type="entry name" value="COA_CT_CTER"/>
    <property type="match status" value="1"/>
</dbReference>
<dbReference type="InterPro" id="IPR011763">
    <property type="entry name" value="COA_CT_C"/>
</dbReference>
<dbReference type="InterPro" id="IPR001095">
    <property type="entry name" value="Acetyl_CoA_COase_a_su"/>
</dbReference>
<dbReference type="Pfam" id="PF03255">
    <property type="entry name" value="ACCA"/>
    <property type="match status" value="1"/>
</dbReference>
<keyword evidence="15" id="KW-1185">Reference proteome</keyword>
<keyword evidence="8" id="KW-0067">ATP-binding</keyword>
<organism evidence="14 15">
    <name type="scientific">Microbacterium schleiferi</name>
    <dbReference type="NCBI Taxonomy" id="69362"/>
    <lineage>
        <taxon>Bacteria</taxon>
        <taxon>Bacillati</taxon>
        <taxon>Actinomycetota</taxon>
        <taxon>Actinomycetes</taxon>
        <taxon>Micrococcales</taxon>
        <taxon>Microbacteriaceae</taxon>
        <taxon>Microbacterium</taxon>
    </lineage>
</organism>
<dbReference type="GO" id="GO:0008270">
    <property type="term" value="F:zinc ion binding"/>
    <property type="evidence" value="ECO:0007669"/>
    <property type="project" value="UniProtKB-KW"/>
</dbReference>
<dbReference type="InterPro" id="IPR029045">
    <property type="entry name" value="ClpP/crotonase-like_dom_sf"/>
</dbReference>
<evidence type="ECO:0000259" key="13">
    <source>
        <dbReference type="PROSITE" id="PS50989"/>
    </source>
</evidence>
<keyword evidence="3" id="KW-0444">Lipid biosynthesis</keyword>
<keyword evidence="4" id="KW-0808">Transferase</keyword>
<keyword evidence="5" id="KW-0547">Nucleotide-binding</keyword>
<comment type="catalytic activity">
    <reaction evidence="11">
        <text>N(6)-carboxybiotinyl-L-lysyl-[protein] + acetyl-CoA = N(6)-biotinyl-L-lysyl-[protein] + malonyl-CoA</text>
        <dbReference type="Rhea" id="RHEA:54728"/>
        <dbReference type="Rhea" id="RHEA-COMP:10505"/>
        <dbReference type="Rhea" id="RHEA-COMP:10506"/>
        <dbReference type="ChEBI" id="CHEBI:57288"/>
        <dbReference type="ChEBI" id="CHEBI:57384"/>
        <dbReference type="ChEBI" id="CHEBI:83144"/>
        <dbReference type="ChEBI" id="CHEBI:83145"/>
        <dbReference type="EC" id="2.1.3.15"/>
    </reaction>
</comment>
<evidence type="ECO:0000313" key="14">
    <source>
        <dbReference type="EMBL" id="QPE05588.1"/>
    </source>
</evidence>
<evidence type="ECO:0000256" key="3">
    <source>
        <dbReference type="ARBA" id="ARBA00022516"/>
    </source>
</evidence>
<dbReference type="EC" id="2.1.3.15" evidence="2"/>
<dbReference type="Gene3D" id="3.90.226.10">
    <property type="entry name" value="2-enoyl-CoA Hydratase, Chain A, domain 1"/>
    <property type="match status" value="2"/>
</dbReference>
<dbReference type="PANTHER" id="PTHR42853:SF3">
    <property type="entry name" value="ACETYL-COENZYME A CARBOXYLASE CARBOXYL TRANSFERASE SUBUNIT ALPHA, CHLOROPLASTIC"/>
    <property type="match status" value="1"/>
</dbReference>
<evidence type="ECO:0000256" key="2">
    <source>
        <dbReference type="ARBA" id="ARBA00011883"/>
    </source>
</evidence>
<dbReference type="GO" id="GO:0005524">
    <property type="term" value="F:ATP binding"/>
    <property type="evidence" value="ECO:0007669"/>
    <property type="project" value="UniProtKB-KW"/>
</dbReference>
<dbReference type="EMBL" id="CP064760">
    <property type="protein sequence ID" value="QPE05588.1"/>
    <property type="molecule type" value="Genomic_DNA"/>
</dbReference>
<accession>A0A7S8MZ53</accession>
<gene>
    <name evidence="14" type="ORF">IT882_06185</name>
</gene>
<dbReference type="PROSITE" id="PS50980">
    <property type="entry name" value="COA_CT_NTER"/>
    <property type="match status" value="1"/>
</dbReference>
<dbReference type="GO" id="GO:0003989">
    <property type="term" value="F:acetyl-CoA carboxylase activity"/>
    <property type="evidence" value="ECO:0007669"/>
    <property type="project" value="InterPro"/>
</dbReference>
<keyword evidence="6" id="KW-0479">Metal-binding</keyword>
<feature type="domain" description="CoA carboxyltransferase N-terminal" evidence="12">
    <location>
        <begin position="1"/>
        <end position="159"/>
    </location>
</feature>
<evidence type="ECO:0000313" key="15">
    <source>
        <dbReference type="Proteomes" id="UP000594480"/>
    </source>
</evidence>
<evidence type="ECO:0000256" key="4">
    <source>
        <dbReference type="ARBA" id="ARBA00022679"/>
    </source>
</evidence>
<dbReference type="UniPathway" id="UPA00655">
    <property type="reaction ID" value="UER00711"/>
</dbReference>
<dbReference type="GO" id="GO:0016743">
    <property type="term" value="F:carboxyl- or carbamoyltransferase activity"/>
    <property type="evidence" value="ECO:0007669"/>
    <property type="project" value="InterPro"/>
</dbReference>
<keyword evidence="10" id="KW-0275">Fatty acid biosynthesis</keyword>
<reference evidence="14 15" key="1">
    <citation type="submission" date="2020-11" db="EMBL/GenBank/DDBJ databases">
        <title>Amino acid is mineralized and recycled by bacteria in oceanic microbiome.</title>
        <authorList>
            <person name="Zheng L.Y."/>
        </authorList>
    </citation>
    <scope>NUCLEOTIDE SEQUENCE [LARGE SCALE GENOMIC DNA]</scope>
    <source>
        <strain evidence="14 15">A32-1</strain>
    </source>
</reference>
<feature type="domain" description="CoA carboxyltransferase C-terminal" evidence="13">
    <location>
        <begin position="158"/>
        <end position="396"/>
    </location>
</feature>
<proteinExistence type="predicted"/>
<keyword evidence="6" id="KW-0862">Zinc</keyword>
<name>A0A7S8MZ53_9MICO</name>
<dbReference type="Proteomes" id="UP000594480">
    <property type="component" value="Chromosome"/>
</dbReference>
<keyword evidence="9" id="KW-0443">Lipid metabolism</keyword>
<dbReference type="SUPFAM" id="SSF52096">
    <property type="entry name" value="ClpP/crotonase"/>
    <property type="match status" value="2"/>
</dbReference>
<dbReference type="GO" id="GO:0009317">
    <property type="term" value="C:acetyl-CoA carboxylase complex"/>
    <property type="evidence" value="ECO:0007669"/>
    <property type="project" value="InterPro"/>
</dbReference>
<evidence type="ECO:0000256" key="10">
    <source>
        <dbReference type="ARBA" id="ARBA00023160"/>
    </source>
</evidence>
<dbReference type="PRINTS" id="PR01069">
    <property type="entry name" value="ACCCTRFRASEA"/>
</dbReference>